<name>A0A0P1AFN9_PLAHL</name>
<evidence type="ECO:0000313" key="1">
    <source>
        <dbReference type="EMBL" id="CEG39921.1"/>
    </source>
</evidence>
<proteinExistence type="predicted"/>
<evidence type="ECO:0000313" key="2">
    <source>
        <dbReference type="Proteomes" id="UP000054928"/>
    </source>
</evidence>
<accession>A0A0P1AFN9</accession>
<reference evidence="2" key="1">
    <citation type="submission" date="2014-09" db="EMBL/GenBank/DDBJ databases">
        <authorList>
            <person name="Sharma Rahul"/>
            <person name="Thines Marco"/>
        </authorList>
    </citation>
    <scope>NUCLEOTIDE SEQUENCE [LARGE SCALE GENOMIC DNA]</scope>
</reference>
<dbReference type="GeneID" id="36405202"/>
<sequence>MRQRYYIEVPSLTWGELTNVMHCRSFSHMIALSDQFVVFPSAPREGVAEGF</sequence>
<organism evidence="1 2">
    <name type="scientific">Plasmopara halstedii</name>
    <name type="common">Downy mildew of sunflower</name>
    <dbReference type="NCBI Taxonomy" id="4781"/>
    <lineage>
        <taxon>Eukaryota</taxon>
        <taxon>Sar</taxon>
        <taxon>Stramenopiles</taxon>
        <taxon>Oomycota</taxon>
        <taxon>Peronosporomycetes</taxon>
        <taxon>Peronosporales</taxon>
        <taxon>Peronosporaceae</taxon>
        <taxon>Plasmopara</taxon>
    </lineage>
</organism>
<protein>
    <submittedName>
        <fullName evidence="1">Uncharacterized protein</fullName>
    </submittedName>
</protein>
<dbReference type="EMBL" id="CCYD01000442">
    <property type="protein sequence ID" value="CEG39921.1"/>
    <property type="molecule type" value="Genomic_DNA"/>
</dbReference>
<keyword evidence="2" id="KW-1185">Reference proteome</keyword>
<dbReference type="AlphaFoldDB" id="A0A0P1AFN9"/>
<dbReference type="RefSeq" id="XP_024576290.1">
    <property type="nucleotide sequence ID" value="XM_024725521.1"/>
</dbReference>
<dbReference type="Proteomes" id="UP000054928">
    <property type="component" value="Unassembled WGS sequence"/>
</dbReference>